<feature type="transmembrane region" description="Helical" evidence="1">
    <location>
        <begin position="69"/>
        <end position="86"/>
    </location>
</feature>
<evidence type="ECO:0000313" key="4">
    <source>
        <dbReference type="Proteomes" id="UP001500359"/>
    </source>
</evidence>
<dbReference type="RefSeq" id="WP_343861038.1">
    <property type="nucleotide sequence ID" value="NZ_BAAAFD010000008.1"/>
</dbReference>
<dbReference type="InterPro" id="IPR024163">
    <property type="entry name" value="Aerotolerance_reg_N"/>
</dbReference>
<reference evidence="4" key="1">
    <citation type="journal article" date="2019" name="Int. J. Syst. Evol. Microbiol.">
        <title>The Global Catalogue of Microorganisms (GCM) 10K type strain sequencing project: providing services to taxonomists for standard genome sequencing and annotation.</title>
        <authorList>
            <consortium name="The Broad Institute Genomics Platform"/>
            <consortium name="The Broad Institute Genome Sequencing Center for Infectious Disease"/>
            <person name="Wu L."/>
            <person name="Ma J."/>
        </authorList>
    </citation>
    <scope>NUCLEOTIDE SEQUENCE [LARGE SCALE GENOMIC DNA]</scope>
    <source>
        <strain evidence="4">JCM 15896</strain>
    </source>
</reference>
<evidence type="ECO:0000313" key="3">
    <source>
        <dbReference type="EMBL" id="GAA0858459.1"/>
    </source>
</evidence>
<keyword evidence="1" id="KW-0472">Membrane</keyword>
<protein>
    <recommendedName>
        <fullName evidence="2">Aerotolerance regulator N-terminal domain-containing protein</fullName>
    </recommendedName>
</protein>
<keyword evidence="1" id="KW-1133">Transmembrane helix</keyword>
<keyword evidence="1" id="KW-0812">Transmembrane</keyword>
<proteinExistence type="predicted"/>
<name>A0ABP3WYQ7_9ALTE</name>
<feature type="transmembrane region" description="Helical" evidence="1">
    <location>
        <begin position="15"/>
        <end position="36"/>
    </location>
</feature>
<keyword evidence="4" id="KW-1185">Reference proteome</keyword>
<dbReference type="EMBL" id="BAAAFD010000008">
    <property type="protein sequence ID" value="GAA0858459.1"/>
    <property type="molecule type" value="Genomic_DNA"/>
</dbReference>
<evidence type="ECO:0000256" key="1">
    <source>
        <dbReference type="SAM" id="Phobius"/>
    </source>
</evidence>
<gene>
    <name evidence="3" type="ORF">GCM10009114_28170</name>
</gene>
<sequence length="381" mass="41983">MIDWLGSALGLSMSLSLSLLFMTLIAMAIPLLIHLLSNSKGQLIKIAHTQLLPLAKQQPVTHLQLRQRVLLLLRLSMLGVLALILADGRLAKDSDNPQQSNQIAVSAHWLSQANETQRHGLADALAGSSALLLAPQPRWISAQQIHQWTEVAPANLASNLWAQLQAQTWRFENANKVTIYATDSALEYLGAKPALQAQYHWEILPTPISSSEQQSISVVIQAAADSQYLPYWQHALSLLQNVAAPELMIDWSIAPPNPLSNDADWTIKLPSRLEQVASAPEIARINESVKTAEFPVLLSQMLLEKFPLSMPVHVKLSLAQISETAYEGKKDIDMAQLTAPAEGAPLLPYLSMLLILLFCLERWYSEKFGAANTPKVSEPQV</sequence>
<evidence type="ECO:0000259" key="2">
    <source>
        <dbReference type="Pfam" id="PF07584"/>
    </source>
</evidence>
<feature type="domain" description="Aerotolerance regulator N-terminal" evidence="2">
    <location>
        <begin position="19"/>
        <end position="86"/>
    </location>
</feature>
<accession>A0ABP3WYQ7</accession>
<comment type="caution">
    <text evidence="3">The sequence shown here is derived from an EMBL/GenBank/DDBJ whole genome shotgun (WGS) entry which is preliminary data.</text>
</comment>
<dbReference type="Proteomes" id="UP001500359">
    <property type="component" value="Unassembled WGS sequence"/>
</dbReference>
<organism evidence="3 4">
    <name type="scientific">Aliiglaciecola litoralis</name>
    <dbReference type="NCBI Taxonomy" id="582857"/>
    <lineage>
        <taxon>Bacteria</taxon>
        <taxon>Pseudomonadati</taxon>
        <taxon>Pseudomonadota</taxon>
        <taxon>Gammaproteobacteria</taxon>
        <taxon>Alteromonadales</taxon>
        <taxon>Alteromonadaceae</taxon>
        <taxon>Aliiglaciecola</taxon>
    </lineage>
</organism>
<dbReference type="Pfam" id="PF07584">
    <property type="entry name" value="BatA"/>
    <property type="match status" value="1"/>
</dbReference>
<dbReference type="InterPro" id="IPR011933">
    <property type="entry name" value="Double_TM_dom"/>
</dbReference>
<dbReference type="NCBIfam" id="TIGR02226">
    <property type="entry name" value="two_anch"/>
    <property type="match status" value="1"/>
</dbReference>